<keyword evidence="3 10" id="KW-0812">Transmembrane</keyword>
<comment type="subcellular location">
    <subcellularLocation>
        <location evidence="1">Cell membrane</location>
        <topology evidence="1">Multi-pass membrane protein</topology>
    </subcellularLocation>
</comment>
<dbReference type="GO" id="GO:0007186">
    <property type="term" value="P:G protein-coupled receptor signaling pathway"/>
    <property type="evidence" value="ECO:0000318"/>
    <property type="project" value="GO_Central"/>
</dbReference>
<keyword evidence="9 10" id="KW-0807">Transducer</keyword>
<keyword evidence="8" id="KW-0325">Glycoprotein</keyword>
<evidence type="ECO:0000259" key="12">
    <source>
        <dbReference type="PROSITE" id="PS50262"/>
    </source>
</evidence>
<keyword evidence="7 10" id="KW-0675">Receptor</keyword>
<evidence type="ECO:0000256" key="2">
    <source>
        <dbReference type="ARBA" id="ARBA00022475"/>
    </source>
</evidence>
<dbReference type="CDD" id="cd14982">
    <property type="entry name" value="7tmA_purinoceptor-like"/>
    <property type="match status" value="1"/>
</dbReference>
<feature type="transmembrane region" description="Helical" evidence="11">
    <location>
        <begin position="89"/>
        <end position="110"/>
    </location>
</feature>
<dbReference type="InterPro" id="IPR017452">
    <property type="entry name" value="GPCR_Rhodpsn_7TM"/>
</dbReference>
<comment type="similarity">
    <text evidence="10">Belongs to the G-protein coupled receptor 1 family.</text>
</comment>
<dbReference type="PRINTS" id="PR00237">
    <property type="entry name" value="GPCRRHODOPSN"/>
</dbReference>
<keyword evidence="5 10" id="KW-0297">G-protein coupled receptor</keyword>
<feature type="transmembrane region" description="Helical" evidence="11">
    <location>
        <begin position="228"/>
        <end position="250"/>
    </location>
</feature>
<dbReference type="HOGENOM" id="CLU_009579_8_2_1"/>
<evidence type="ECO:0000256" key="4">
    <source>
        <dbReference type="ARBA" id="ARBA00022989"/>
    </source>
</evidence>
<evidence type="ECO:0000256" key="8">
    <source>
        <dbReference type="ARBA" id="ARBA00023180"/>
    </source>
</evidence>
<accession>W5NM02</accession>
<dbReference type="PROSITE" id="PS50262">
    <property type="entry name" value="G_PROTEIN_RECEP_F1_2"/>
    <property type="match status" value="1"/>
</dbReference>
<dbReference type="Proteomes" id="UP000018468">
    <property type="component" value="Linkage group LG2"/>
</dbReference>
<keyword evidence="2" id="KW-1003">Cell membrane</keyword>
<evidence type="ECO:0000256" key="1">
    <source>
        <dbReference type="ARBA" id="ARBA00004651"/>
    </source>
</evidence>
<evidence type="ECO:0000256" key="7">
    <source>
        <dbReference type="ARBA" id="ARBA00023170"/>
    </source>
</evidence>
<evidence type="ECO:0000256" key="11">
    <source>
        <dbReference type="SAM" id="Phobius"/>
    </source>
</evidence>
<evidence type="ECO:0000256" key="3">
    <source>
        <dbReference type="ARBA" id="ARBA00022692"/>
    </source>
</evidence>
<feature type="transmembrane region" description="Helical" evidence="11">
    <location>
        <begin position="20"/>
        <end position="42"/>
    </location>
</feature>
<dbReference type="EMBL" id="AHAT01029633">
    <property type="status" value="NOT_ANNOTATED_CDS"/>
    <property type="molecule type" value="Genomic_DNA"/>
</dbReference>
<reference evidence="13" key="3">
    <citation type="submission" date="2025-09" db="UniProtKB">
        <authorList>
            <consortium name="Ensembl"/>
        </authorList>
    </citation>
    <scope>IDENTIFICATION</scope>
</reference>
<feature type="transmembrane region" description="Helical" evidence="11">
    <location>
        <begin position="54"/>
        <end position="74"/>
    </location>
</feature>
<dbReference type="eggNOG" id="ENOG502QWDG">
    <property type="taxonomic scope" value="Eukaryota"/>
</dbReference>
<dbReference type="AlphaFoldDB" id="W5NM02"/>
<feature type="transmembrane region" description="Helical" evidence="11">
    <location>
        <begin position="131"/>
        <end position="151"/>
    </location>
</feature>
<dbReference type="Ensembl" id="ENSLOCT00000021698.1">
    <property type="protein sequence ID" value="ENSLOCP00000021661.1"/>
    <property type="gene ID" value="ENSLOCG00000017556.1"/>
</dbReference>
<name>W5NM02_LEPOC</name>
<evidence type="ECO:0000256" key="6">
    <source>
        <dbReference type="ARBA" id="ARBA00023136"/>
    </source>
</evidence>
<sequence length="324" mass="36387">LGGATMDNTTTLHSANWVFVGTYAVVFVAGLTLNLIALVVFFRHKKTRSHTTTYMTNLALADLLLVSTLPIRIYHHSGGSIQNQKMCETVGLILLVNMYGSIFLLTCISFDRCIAVCFPMSLRIKEHRKKAPLICLGVWILTIGASVPIYLSKNSTPTDGNITQSNKCFSSRPIYATQPLAITTTLTVGFGIPLFSMLVCSWCLIRAINKSTVAQTDLVNKKKIRRMIAANLAIFLLCFLPYHAMLFVLFLKRNTEQIEDNLLTVYQYSLMIACLNAMLDPLAYYFTTETFRTRVDVQNLKKKVWIFYSNSSDGQNRPHSPLNT</sequence>
<dbReference type="PROSITE" id="PS00237">
    <property type="entry name" value="G_PROTEIN_RECEP_F1_1"/>
    <property type="match status" value="1"/>
</dbReference>
<keyword evidence="6 11" id="KW-0472">Membrane</keyword>
<feature type="domain" description="G-protein coupled receptors family 1 profile" evidence="12">
    <location>
        <begin position="33"/>
        <end position="284"/>
    </location>
</feature>
<dbReference type="GO" id="GO:0004930">
    <property type="term" value="F:G protein-coupled receptor activity"/>
    <property type="evidence" value="ECO:0000318"/>
    <property type="project" value="GO_Central"/>
</dbReference>
<evidence type="ECO:0000256" key="5">
    <source>
        <dbReference type="ARBA" id="ARBA00023040"/>
    </source>
</evidence>
<evidence type="ECO:0000256" key="10">
    <source>
        <dbReference type="RuleBase" id="RU000688"/>
    </source>
</evidence>
<dbReference type="InterPro" id="IPR000276">
    <property type="entry name" value="GPCR_Rhodpsn"/>
</dbReference>
<evidence type="ECO:0000313" key="14">
    <source>
        <dbReference type="Proteomes" id="UP000018468"/>
    </source>
</evidence>
<dbReference type="Pfam" id="PF00001">
    <property type="entry name" value="7tm_1"/>
    <property type="match status" value="1"/>
</dbReference>
<dbReference type="PANTHER" id="PTHR24232:SF112">
    <property type="entry name" value="LYSOPHOSPHATIDIC ACID RECEPTOR 6-LIKE"/>
    <property type="match status" value="1"/>
</dbReference>
<feature type="transmembrane region" description="Helical" evidence="11">
    <location>
        <begin position="180"/>
        <end position="207"/>
    </location>
</feature>
<evidence type="ECO:0000313" key="13">
    <source>
        <dbReference type="Ensembl" id="ENSLOCP00000021661.1"/>
    </source>
</evidence>
<dbReference type="Bgee" id="ENSLOCG00000017556">
    <property type="expression patterns" value="Expressed in mesonephros and 11 other cell types or tissues"/>
</dbReference>
<dbReference type="PANTHER" id="PTHR24232">
    <property type="entry name" value="G-PROTEIN COUPLED RECEPTOR"/>
    <property type="match status" value="1"/>
</dbReference>
<feature type="transmembrane region" description="Helical" evidence="11">
    <location>
        <begin position="265"/>
        <end position="286"/>
    </location>
</feature>
<keyword evidence="4 11" id="KW-1133">Transmembrane helix</keyword>
<dbReference type="GeneTree" id="ENSGT01040000240444"/>
<reference evidence="14" key="1">
    <citation type="submission" date="2011-12" db="EMBL/GenBank/DDBJ databases">
        <title>The Draft Genome of Lepisosteus oculatus.</title>
        <authorList>
            <consortium name="The Broad Institute Genome Assembly &amp; Analysis Group"/>
            <consortium name="Computational R&amp;D Group"/>
            <consortium name="and Sequencing Platform"/>
            <person name="Di Palma F."/>
            <person name="Alfoldi J."/>
            <person name="Johnson J."/>
            <person name="Berlin A."/>
            <person name="Gnerre S."/>
            <person name="Jaffe D."/>
            <person name="MacCallum I."/>
            <person name="Young S."/>
            <person name="Walker B.J."/>
            <person name="Lander E.S."/>
            <person name="Lindblad-Toh K."/>
        </authorList>
    </citation>
    <scope>NUCLEOTIDE SEQUENCE [LARGE SCALE GENOMIC DNA]</scope>
</reference>
<keyword evidence="14" id="KW-1185">Reference proteome</keyword>
<dbReference type="FunFam" id="1.20.1070.10:FF:000142">
    <property type="entry name" value="G protein-coupled receptor 55"/>
    <property type="match status" value="1"/>
</dbReference>
<dbReference type="SUPFAM" id="SSF81321">
    <property type="entry name" value="Family A G protein-coupled receptor-like"/>
    <property type="match status" value="1"/>
</dbReference>
<dbReference type="InParanoid" id="W5NM02"/>
<protein>
    <submittedName>
        <fullName evidence="13">Zgc:172079</fullName>
    </submittedName>
</protein>
<dbReference type="Gene3D" id="1.20.1070.10">
    <property type="entry name" value="Rhodopsin 7-helix transmembrane proteins"/>
    <property type="match status" value="1"/>
</dbReference>
<evidence type="ECO:0000256" key="9">
    <source>
        <dbReference type="ARBA" id="ARBA00023224"/>
    </source>
</evidence>
<proteinExistence type="inferred from homology"/>
<organism evidence="13 14">
    <name type="scientific">Lepisosteus oculatus</name>
    <name type="common">Spotted gar</name>
    <dbReference type="NCBI Taxonomy" id="7918"/>
    <lineage>
        <taxon>Eukaryota</taxon>
        <taxon>Metazoa</taxon>
        <taxon>Chordata</taxon>
        <taxon>Craniata</taxon>
        <taxon>Vertebrata</taxon>
        <taxon>Euteleostomi</taxon>
        <taxon>Actinopterygii</taxon>
        <taxon>Neopterygii</taxon>
        <taxon>Holostei</taxon>
        <taxon>Semionotiformes</taxon>
        <taxon>Lepisosteidae</taxon>
        <taxon>Lepisosteus</taxon>
    </lineage>
</organism>
<dbReference type="OMA" id="KANMYGS"/>
<dbReference type="GO" id="GO:0005886">
    <property type="term" value="C:plasma membrane"/>
    <property type="evidence" value="ECO:0000318"/>
    <property type="project" value="GO_Central"/>
</dbReference>
<reference evidence="13" key="2">
    <citation type="submission" date="2025-08" db="UniProtKB">
        <authorList>
            <consortium name="Ensembl"/>
        </authorList>
    </citation>
    <scope>IDENTIFICATION</scope>
</reference>